<dbReference type="EMBL" id="CACRXK020033928">
    <property type="protein sequence ID" value="CAB4044079.1"/>
    <property type="molecule type" value="Genomic_DNA"/>
</dbReference>
<evidence type="ECO:0000313" key="2">
    <source>
        <dbReference type="Proteomes" id="UP001152795"/>
    </source>
</evidence>
<protein>
    <submittedName>
        <fullName evidence="1">Uncharacterized protein</fullName>
    </submittedName>
</protein>
<dbReference type="PANTHER" id="PTHR16026:SF0">
    <property type="entry name" value="CARTILAGE ACIDIC PROTEIN 1"/>
    <property type="match status" value="1"/>
</dbReference>
<gene>
    <name evidence="1" type="ORF">PACLA_8A088162</name>
</gene>
<accession>A0A7D9MD09</accession>
<dbReference type="InterPro" id="IPR013517">
    <property type="entry name" value="FG-GAP"/>
</dbReference>
<comment type="caution">
    <text evidence="1">The sequence shown here is derived from an EMBL/GenBank/DDBJ whole genome shotgun (WGS) entry which is preliminary data.</text>
</comment>
<reference evidence="1" key="1">
    <citation type="submission" date="2020-04" db="EMBL/GenBank/DDBJ databases">
        <authorList>
            <person name="Alioto T."/>
            <person name="Alioto T."/>
            <person name="Gomez Garrido J."/>
        </authorList>
    </citation>
    <scope>NUCLEOTIDE SEQUENCE</scope>
    <source>
        <strain evidence="1">A484AB</strain>
    </source>
</reference>
<name>A0A7D9MD09_PARCT</name>
<dbReference type="Proteomes" id="UP001152795">
    <property type="component" value="Unassembled WGS sequence"/>
</dbReference>
<evidence type="ECO:0000313" key="1">
    <source>
        <dbReference type="EMBL" id="CAB4044079.1"/>
    </source>
</evidence>
<dbReference type="PANTHER" id="PTHR16026">
    <property type="entry name" value="CARTILAGE ACIDIC PROTEIN 1"/>
    <property type="match status" value="1"/>
</dbReference>
<proteinExistence type="predicted"/>
<feature type="non-terminal residue" evidence="1">
    <location>
        <position position="1"/>
    </location>
</feature>
<dbReference type="InterPro" id="IPR028994">
    <property type="entry name" value="Integrin_alpha_N"/>
</dbReference>
<dbReference type="OrthoDB" id="10022113at2759"/>
<keyword evidence="2" id="KW-1185">Reference proteome</keyword>
<dbReference type="SUPFAM" id="SSF69318">
    <property type="entry name" value="Integrin alpha N-terminal domain"/>
    <property type="match status" value="1"/>
</dbReference>
<organism evidence="1 2">
    <name type="scientific">Paramuricea clavata</name>
    <name type="common">Red gorgonian</name>
    <name type="synonym">Violescent sea-whip</name>
    <dbReference type="NCBI Taxonomy" id="317549"/>
    <lineage>
        <taxon>Eukaryota</taxon>
        <taxon>Metazoa</taxon>
        <taxon>Cnidaria</taxon>
        <taxon>Anthozoa</taxon>
        <taxon>Octocorallia</taxon>
        <taxon>Malacalcyonacea</taxon>
        <taxon>Plexauridae</taxon>
        <taxon>Paramuricea</taxon>
    </lineage>
</organism>
<dbReference type="InterPro" id="IPR027039">
    <property type="entry name" value="Crtac1"/>
</dbReference>
<feature type="non-terminal residue" evidence="1">
    <location>
        <position position="124"/>
    </location>
</feature>
<dbReference type="Pfam" id="PF01839">
    <property type="entry name" value="FG-GAP"/>
    <property type="match status" value="1"/>
</dbReference>
<sequence>VGVADGGWGWGGAFLDFNNDGYQDIVMTNGIDLPTTTTDDHFNLQRMRLWKNLGAGFNGKTKEVSQELGMNSTKQGRGLLKWDFDDDGDMDVVVCNNVGPAEIYENLGGNEVNFWIKVKVMHRW</sequence>
<dbReference type="AlphaFoldDB" id="A0A7D9MD09"/>